<dbReference type="Proteomes" id="UP000661112">
    <property type="component" value="Unassembled WGS sequence"/>
</dbReference>
<comment type="caution">
    <text evidence="2">The sequence shown here is derived from an EMBL/GenBank/DDBJ whole genome shotgun (WGS) entry which is preliminary data.</text>
</comment>
<protein>
    <submittedName>
        <fullName evidence="2">Uncharacterized protein</fullName>
    </submittedName>
</protein>
<evidence type="ECO:0000256" key="1">
    <source>
        <dbReference type="SAM" id="MobiDB-lite"/>
    </source>
</evidence>
<reference evidence="2 3" key="1">
    <citation type="journal article" date="2020" name="ISME J.">
        <title>Comparative genomics reveals insights into cyanobacterial evolution and habitat adaptation.</title>
        <authorList>
            <person name="Chen M.Y."/>
            <person name="Teng W.K."/>
            <person name="Zhao L."/>
            <person name="Hu C.X."/>
            <person name="Zhou Y.K."/>
            <person name="Han B.P."/>
            <person name="Song L.R."/>
            <person name="Shu W.S."/>
        </authorList>
    </citation>
    <scope>NUCLEOTIDE SEQUENCE [LARGE SCALE GENOMIC DNA]</scope>
    <source>
        <strain evidence="2 3">FACHB-119</strain>
    </source>
</reference>
<accession>A0ABR8DEV1</accession>
<proteinExistence type="predicted"/>
<evidence type="ECO:0000313" key="2">
    <source>
        <dbReference type="EMBL" id="MBD2504727.1"/>
    </source>
</evidence>
<gene>
    <name evidence="2" type="ORF">H6G83_29675</name>
</gene>
<evidence type="ECO:0000313" key="3">
    <source>
        <dbReference type="Proteomes" id="UP000661112"/>
    </source>
</evidence>
<dbReference type="RefSeq" id="WP_190478808.1">
    <property type="nucleotide sequence ID" value="NZ_JACJSG010000058.1"/>
</dbReference>
<feature type="region of interest" description="Disordered" evidence="1">
    <location>
        <begin position="1"/>
        <end position="48"/>
    </location>
</feature>
<feature type="compositionally biased region" description="Polar residues" evidence="1">
    <location>
        <begin position="11"/>
        <end position="29"/>
    </location>
</feature>
<organism evidence="2 3">
    <name type="scientific">Anabaena azotica FACHB-119</name>
    <dbReference type="NCBI Taxonomy" id="947527"/>
    <lineage>
        <taxon>Bacteria</taxon>
        <taxon>Bacillati</taxon>
        <taxon>Cyanobacteriota</taxon>
        <taxon>Cyanophyceae</taxon>
        <taxon>Nostocales</taxon>
        <taxon>Nostocaceae</taxon>
        <taxon>Anabaena</taxon>
        <taxon>Anabaena azotica</taxon>
    </lineage>
</organism>
<sequence length="48" mass="5143">MREHKFGCKKANSSDVSQPSLVSPSTPTLANPVRGFGLPTNNQLSSQQ</sequence>
<name>A0ABR8DEV1_9NOST</name>
<keyword evidence="3" id="KW-1185">Reference proteome</keyword>
<feature type="compositionally biased region" description="Polar residues" evidence="1">
    <location>
        <begin position="39"/>
        <end position="48"/>
    </location>
</feature>
<dbReference type="EMBL" id="JACJSG010000058">
    <property type="protein sequence ID" value="MBD2504727.1"/>
    <property type="molecule type" value="Genomic_DNA"/>
</dbReference>